<accession>A0A926D539</accession>
<sequence length="70" mass="8299">MERKGDFISNIRYKKETEIVTFQGKEITLENLSPVFTPEQEAAKRRELEQQLYEVFRKYADKRQSEEAGA</sequence>
<evidence type="ECO:0000313" key="2">
    <source>
        <dbReference type="Proteomes" id="UP000623172"/>
    </source>
</evidence>
<proteinExistence type="predicted"/>
<dbReference type="AlphaFoldDB" id="A0A926D539"/>
<gene>
    <name evidence="1" type="ORF">H8696_07130</name>
</gene>
<dbReference type="GeneID" id="61928406"/>
<reference evidence="1" key="1">
    <citation type="submission" date="2020-08" db="EMBL/GenBank/DDBJ databases">
        <title>Genome public.</title>
        <authorList>
            <person name="Liu C."/>
            <person name="Sun Q."/>
        </authorList>
    </citation>
    <scope>NUCLEOTIDE SEQUENCE</scope>
    <source>
        <strain evidence="1">NSJ-53</strain>
    </source>
</reference>
<dbReference type="EMBL" id="JACRSR010000002">
    <property type="protein sequence ID" value="MBC8531622.1"/>
    <property type="molecule type" value="Genomic_DNA"/>
</dbReference>
<evidence type="ECO:0000313" key="1">
    <source>
        <dbReference type="EMBL" id="MBC8531622.1"/>
    </source>
</evidence>
<name>A0A926D539_9FIRM</name>
<protein>
    <submittedName>
        <fullName evidence="1">Uncharacterized protein</fullName>
    </submittedName>
</protein>
<dbReference type="RefSeq" id="WP_008727870.1">
    <property type="nucleotide sequence ID" value="NZ_JACRSR010000002.1"/>
</dbReference>
<comment type="caution">
    <text evidence="1">The sequence shown here is derived from an EMBL/GenBank/DDBJ whole genome shotgun (WGS) entry which is preliminary data.</text>
</comment>
<dbReference type="Proteomes" id="UP000623172">
    <property type="component" value="Unassembled WGS sequence"/>
</dbReference>
<organism evidence="1 2">
    <name type="scientific">Gehongia tenuis</name>
    <dbReference type="NCBI Taxonomy" id="2763655"/>
    <lineage>
        <taxon>Bacteria</taxon>
        <taxon>Bacillati</taxon>
        <taxon>Bacillota</taxon>
        <taxon>Clostridia</taxon>
        <taxon>Christensenellales</taxon>
        <taxon>Christensenellaceae</taxon>
        <taxon>Gehongia</taxon>
    </lineage>
</organism>
<keyword evidence="2" id="KW-1185">Reference proteome</keyword>